<reference evidence="4" key="1">
    <citation type="journal article" date="2020" name="mSystems">
        <title>Genome- and Community-Level Interaction Insights into Carbon Utilization and Element Cycling Functions of Hydrothermarchaeota in Hydrothermal Sediment.</title>
        <authorList>
            <person name="Zhou Z."/>
            <person name="Liu Y."/>
            <person name="Xu W."/>
            <person name="Pan J."/>
            <person name="Luo Z.H."/>
            <person name="Li M."/>
        </authorList>
    </citation>
    <scope>NUCLEOTIDE SEQUENCE [LARGE SCALE GENOMIC DNA]</scope>
    <source>
        <strain evidence="4">SpSt-374</strain>
    </source>
</reference>
<evidence type="ECO:0000313" key="4">
    <source>
        <dbReference type="EMBL" id="HGG03760.1"/>
    </source>
</evidence>
<keyword evidence="1" id="KW-0677">Repeat</keyword>
<dbReference type="Pfam" id="PF13432">
    <property type="entry name" value="TPR_16"/>
    <property type="match status" value="1"/>
</dbReference>
<evidence type="ECO:0000256" key="3">
    <source>
        <dbReference type="SAM" id="MobiDB-lite"/>
    </source>
</evidence>
<evidence type="ECO:0000256" key="2">
    <source>
        <dbReference type="ARBA" id="ARBA00022803"/>
    </source>
</evidence>
<gene>
    <name evidence="4" type="ORF">ENR15_24775</name>
</gene>
<evidence type="ECO:0000256" key="1">
    <source>
        <dbReference type="ARBA" id="ARBA00022737"/>
    </source>
</evidence>
<protein>
    <submittedName>
        <fullName evidence="4">Tetratricopeptide repeat protein</fullName>
    </submittedName>
</protein>
<dbReference type="EMBL" id="DSPX01000256">
    <property type="protein sequence ID" value="HGG03760.1"/>
    <property type="molecule type" value="Genomic_DNA"/>
</dbReference>
<keyword evidence="2" id="KW-0802">TPR repeat</keyword>
<dbReference type="InterPro" id="IPR011990">
    <property type="entry name" value="TPR-like_helical_dom_sf"/>
</dbReference>
<feature type="compositionally biased region" description="Low complexity" evidence="3">
    <location>
        <begin position="1"/>
        <end position="17"/>
    </location>
</feature>
<dbReference type="GO" id="GO:0042802">
    <property type="term" value="F:identical protein binding"/>
    <property type="evidence" value="ECO:0007669"/>
    <property type="project" value="InterPro"/>
</dbReference>
<dbReference type="AlphaFoldDB" id="A0A7C3ZKT8"/>
<sequence length="662" mass="74145">MQGSYSTTTINTNSYMSKKNRNPAPRAKGFGSNLESIPTILAKLEALVERQQLAAALELIQSLEERYPNHPDALEGLANTYYELGDTIRYEWACSRLVAVAPNSVNAAIGLAGAYLTNYRPALAMGAFRSFVETWPDHERAPDAREVVAELETKLGPYLAEMGLEGPEAISVAALHEKAISLLDWGQYQEARAVAEEVLARCPQMDGAHHNISLSYWLDGDTQQAIAICERFLAENPENYNALGNLIRFLFLSGNPEAAKQRAEQFKSLKVEKINLFVKQAESFSYLGDDEGVLAAFAAAETSGRLDLAPPLLFHLAAVAQMRLGRQAEAKALWEQALDLSDSFSLAEQNLNDLRQIISDRYGAFAFPLQQWVRQKTLDELRLSLAAFNPRESESPEDQTKIAQEYLSAHPEMLTLVPALLDRGSPSGRDFAFYLARHAQTPEMLAALRDFALSDRGPDAMRHEAAQVANRAGLLPAGTVRMWMQGKWRELILLGMEIHAEPTIQHSKPVKNLLGEAIENLREEEGAKAEKLLQQALKIEPDAPDLLYNLANAWDLQERHQEAKELIEQIHQRHPDYTFAAISVAQMHIKSGDLETARNLLQPILSKSRMHTVEFSLFCTAQIQFYLADRKPESASAWLNLLRQTNPNYPTIDYWEKRLSKI</sequence>
<dbReference type="InterPro" id="IPR019734">
    <property type="entry name" value="TPR_rpt"/>
</dbReference>
<comment type="caution">
    <text evidence="4">The sequence shown here is derived from an EMBL/GenBank/DDBJ whole genome shotgun (WGS) entry which is preliminary data.</text>
</comment>
<name>A0A7C3ZKT8_9CYAN</name>
<dbReference type="InterPro" id="IPR051012">
    <property type="entry name" value="CellSynth/LPSAsmb/PSIAsmb"/>
</dbReference>
<proteinExistence type="predicted"/>
<feature type="region of interest" description="Disordered" evidence="3">
    <location>
        <begin position="1"/>
        <end position="28"/>
    </location>
</feature>
<dbReference type="SMART" id="SM00028">
    <property type="entry name" value="TPR"/>
    <property type="match status" value="5"/>
</dbReference>
<dbReference type="Pfam" id="PF07721">
    <property type="entry name" value="TPR_4"/>
    <property type="match status" value="1"/>
</dbReference>
<dbReference type="Pfam" id="PF14559">
    <property type="entry name" value="TPR_19"/>
    <property type="match status" value="2"/>
</dbReference>
<dbReference type="SUPFAM" id="SSF48452">
    <property type="entry name" value="TPR-like"/>
    <property type="match status" value="3"/>
</dbReference>
<dbReference type="Gene3D" id="1.25.40.10">
    <property type="entry name" value="Tetratricopeptide repeat domain"/>
    <property type="match status" value="3"/>
</dbReference>
<accession>A0A7C3ZKT8</accession>
<dbReference type="PANTHER" id="PTHR45586">
    <property type="entry name" value="TPR REPEAT-CONTAINING PROTEIN PA4667"/>
    <property type="match status" value="1"/>
</dbReference>
<dbReference type="InterPro" id="IPR011717">
    <property type="entry name" value="TPR-4"/>
</dbReference>
<organism evidence="4">
    <name type="scientific">Planktothricoides sp. SpSt-374</name>
    <dbReference type="NCBI Taxonomy" id="2282167"/>
    <lineage>
        <taxon>Bacteria</taxon>
        <taxon>Bacillati</taxon>
        <taxon>Cyanobacteriota</taxon>
        <taxon>Cyanophyceae</taxon>
        <taxon>Oscillatoriophycideae</taxon>
        <taxon>Oscillatoriales</taxon>
        <taxon>Oscillatoriaceae</taxon>
        <taxon>Planktothricoides</taxon>
    </lineage>
</organism>
<dbReference type="PANTHER" id="PTHR45586:SF14">
    <property type="entry name" value="TETRATRICOPEPTIDE TPR_2 REPEAT PROTEIN"/>
    <property type="match status" value="1"/>
</dbReference>